<dbReference type="EMBL" id="HBIZ01044760">
    <property type="protein sequence ID" value="CAE0776014.1"/>
    <property type="molecule type" value="Transcribed_RNA"/>
</dbReference>
<name>A0A6T0AMM4_CHRCT</name>
<protein>
    <submittedName>
        <fullName evidence="2">Uncharacterized protein</fullName>
    </submittedName>
</protein>
<dbReference type="EMBL" id="HBIZ01044756">
    <property type="protein sequence ID" value="CAE0776013.1"/>
    <property type="molecule type" value="Transcribed_RNA"/>
</dbReference>
<reference evidence="2" key="1">
    <citation type="submission" date="2021-01" db="EMBL/GenBank/DDBJ databases">
        <authorList>
            <person name="Corre E."/>
            <person name="Pelletier E."/>
            <person name="Niang G."/>
            <person name="Scheremetjew M."/>
            <person name="Finn R."/>
            <person name="Kale V."/>
            <person name="Holt S."/>
            <person name="Cochrane G."/>
            <person name="Meng A."/>
            <person name="Brown T."/>
            <person name="Cohen L."/>
        </authorList>
    </citation>
    <scope>NUCLEOTIDE SEQUENCE</scope>
    <source>
        <strain evidence="2">CCMP645</strain>
    </source>
</reference>
<dbReference type="EMBL" id="HBIZ01044754">
    <property type="protein sequence ID" value="CAE0776011.1"/>
    <property type="molecule type" value="Transcribed_RNA"/>
</dbReference>
<evidence type="ECO:0000313" key="3">
    <source>
        <dbReference type="EMBL" id="CAE0776014.1"/>
    </source>
</evidence>
<sequence>MDVTPAAVQSYTCNVRAMVVSAQELRATVVSKVVPAAIVNKSIVVIINFVVTNLALIDPLVPAQVQMVHVNAGIDNSNHNFCRTSGNAPSFLHFEGVVVALLRILGIVWMSS</sequence>
<accession>A0A6T0AMM4</accession>
<proteinExistence type="predicted"/>
<evidence type="ECO:0000313" key="1">
    <source>
        <dbReference type="EMBL" id="CAE0776011.1"/>
    </source>
</evidence>
<evidence type="ECO:0000313" key="2">
    <source>
        <dbReference type="EMBL" id="CAE0776013.1"/>
    </source>
</evidence>
<gene>
    <name evidence="1" type="ORF">PCAR00345_LOCUS28647</name>
    <name evidence="2" type="ORF">PCAR00345_LOCUS28649</name>
    <name evidence="3" type="ORF">PCAR00345_LOCUS28650</name>
</gene>
<dbReference type="AlphaFoldDB" id="A0A6T0AMM4"/>
<organism evidence="2">
    <name type="scientific">Chrysotila carterae</name>
    <name type="common">Marine alga</name>
    <name type="synonym">Syracosphaera carterae</name>
    <dbReference type="NCBI Taxonomy" id="13221"/>
    <lineage>
        <taxon>Eukaryota</taxon>
        <taxon>Haptista</taxon>
        <taxon>Haptophyta</taxon>
        <taxon>Prymnesiophyceae</taxon>
        <taxon>Isochrysidales</taxon>
        <taxon>Isochrysidaceae</taxon>
        <taxon>Chrysotila</taxon>
    </lineage>
</organism>